<dbReference type="InterPro" id="IPR043519">
    <property type="entry name" value="NT_sf"/>
</dbReference>
<dbReference type="InterPro" id="IPR002934">
    <property type="entry name" value="Polymerase_NTP_transf_dom"/>
</dbReference>
<dbReference type="CDD" id="cd05403">
    <property type="entry name" value="NT_KNTase_like"/>
    <property type="match status" value="1"/>
</dbReference>
<dbReference type="RefSeq" id="WP_379894791.1">
    <property type="nucleotide sequence ID" value="NZ_CBCSCT010000041.1"/>
</dbReference>
<evidence type="ECO:0000313" key="2">
    <source>
        <dbReference type="EMBL" id="MFC5987417.1"/>
    </source>
</evidence>
<accession>A0ABW1IQQ9</accession>
<evidence type="ECO:0000259" key="1">
    <source>
        <dbReference type="Pfam" id="PF01909"/>
    </source>
</evidence>
<dbReference type="EMBL" id="JBHSQV010000162">
    <property type="protein sequence ID" value="MFC5987417.1"/>
    <property type="molecule type" value="Genomic_DNA"/>
</dbReference>
<reference evidence="3" key="1">
    <citation type="journal article" date="2019" name="Int. J. Syst. Evol. Microbiol.">
        <title>The Global Catalogue of Microorganisms (GCM) 10K type strain sequencing project: providing services to taxonomists for standard genome sequencing and annotation.</title>
        <authorList>
            <consortium name="The Broad Institute Genomics Platform"/>
            <consortium name="The Broad Institute Genome Sequencing Center for Infectious Disease"/>
            <person name="Wu L."/>
            <person name="Ma J."/>
        </authorList>
    </citation>
    <scope>NUCLEOTIDE SEQUENCE [LARGE SCALE GENOMIC DNA]</scope>
    <source>
        <strain evidence="3">CCM 8749</strain>
    </source>
</reference>
<sequence>MQTNEPMTAAKACVEERFPDAKLAVLGGSTASGLWNVKSDLDIVIIDDTEPYPFRQSFMYGSWPVEVFLMTSRTYMHFFEESVEKANPTLLRLVAQGKVLVDHGIGEPLIRKAAKLLQDGPGEAGFGELDELRYWVTEQLEDFAEASDPGEALFSLHKLTDQLQRLILRSKGCWTGDGKWIARCLKEADEPLYLRLISALEAYHRDGRKEPILALAEDVLEPLGGRFFEGYMAITYK</sequence>
<dbReference type="Pfam" id="PF01909">
    <property type="entry name" value="NTP_transf_2"/>
    <property type="match status" value="1"/>
</dbReference>
<comment type="caution">
    <text evidence="2">The sequence shown here is derived from an EMBL/GenBank/DDBJ whole genome shotgun (WGS) entry which is preliminary data.</text>
</comment>
<name>A0ABW1IQQ9_9BACL</name>
<dbReference type="Proteomes" id="UP001596250">
    <property type="component" value="Unassembled WGS sequence"/>
</dbReference>
<feature type="domain" description="Polymerase nucleotidyl transferase" evidence="1">
    <location>
        <begin position="11"/>
        <end position="50"/>
    </location>
</feature>
<gene>
    <name evidence="2" type="ORF">ACFPXP_13490</name>
</gene>
<proteinExistence type="predicted"/>
<dbReference type="Gene3D" id="3.30.460.10">
    <property type="entry name" value="Beta Polymerase, domain 2"/>
    <property type="match status" value="1"/>
</dbReference>
<dbReference type="SUPFAM" id="SSF81301">
    <property type="entry name" value="Nucleotidyltransferase"/>
    <property type="match status" value="1"/>
</dbReference>
<evidence type="ECO:0000313" key="3">
    <source>
        <dbReference type="Proteomes" id="UP001596250"/>
    </source>
</evidence>
<protein>
    <submittedName>
        <fullName evidence="2">Nucleotidyltransferase domain-containing protein</fullName>
    </submittedName>
</protein>
<keyword evidence="3" id="KW-1185">Reference proteome</keyword>
<organism evidence="2 3">
    <name type="scientific">Marinicrinis lubricantis</name>
    <dbReference type="NCBI Taxonomy" id="2086470"/>
    <lineage>
        <taxon>Bacteria</taxon>
        <taxon>Bacillati</taxon>
        <taxon>Bacillota</taxon>
        <taxon>Bacilli</taxon>
        <taxon>Bacillales</taxon>
        <taxon>Paenibacillaceae</taxon>
    </lineage>
</organism>